<evidence type="ECO:0000313" key="1">
    <source>
        <dbReference type="EMBL" id="TMQ48848.1"/>
    </source>
</evidence>
<comment type="caution">
    <text evidence="1">The sequence shown here is derived from an EMBL/GenBank/DDBJ whole genome shotgun (WGS) entry which is preliminary data.</text>
</comment>
<gene>
    <name evidence="1" type="ORF">E6K73_10990</name>
</gene>
<dbReference type="InterPro" id="IPR054221">
    <property type="entry name" value="DUF6941"/>
</dbReference>
<proteinExistence type="predicted"/>
<name>A0A538SBV8_UNCEI</name>
<organism evidence="1 2">
    <name type="scientific">Eiseniibacteriota bacterium</name>
    <dbReference type="NCBI Taxonomy" id="2212470"/>
    <lineage>
        <taxon>Bacteria</taxon>
        <taxon>Candidatus Eiseniibacteriota</taxon>
    </lineage>
</organism>
<reference evidence="1 2" key="1">
    <citation type="journal article" date="2019" name="Nat. Microbiol.">
        <title>Mediterranean grassland soil C-N compound turnover is dependent on rainfall and depth, and is mediated by genomically divergent microorganisms.</title>
        <authorList>
            <person name="Diamond S."/>
            <person name="Andeer P.F."/>
            <person name="Li Z."/>
            <person name="Crits-Christoph A."/>
            <person name="Burstein D."/>
            <person name="Anantharaman K."/>
            <person name="Lane K.R."/>
            <person name="Thomas B.C."/>
            <person name="Pan C."/>
            <person name="Northen T.R."/>
            <person name="Banfield J.F."/>
        </authorList>
    </citation>
    <scope>NUCLEOTIDE SEQUENCE [LARGE SCALE GENOMIC DNA]</scope>
    <source>
        <strain evidence="1">WS_3</strain>
    </source>
</reference>
<accession>A0A538SBV8</accession>
<dbReference type="Proteomes" id="UP000320184">
    <property type="component" value="Unassembled WGS sequence"/>
</dbReference>
<dbReference type="EMBL" id="VBOT01000132">
    <property type="protein sequence ID" value="TMQ48848.1"/>
    <property type="molecule type" value="Genomic_DNA"/>
</dbReference>
<evidence type="ECO:0000313" key="2">
    <source>
        <dbReference type="Proteomes" id="UP000320184"/>
    </source>
</evidence>
<dbReference type="AlphaFoldDB" id="A0A538SBV8"/>
<protein>
    <submittedName>
        <fullName evidence="1">Uncharacterized protein</fullName>
    </submittedName>
</protein>
<sequence>MDVTFAVLADGANVTQDGKLNILGIFNALGASQFPAAHPQMFLVMRFEATRAEEGKTKKIEIQLADGDGGKLFTVGANLVVPTGTPGSAIRMNHILGMNGVQFPRPGDYVFNVLVGDDQKAAVDLKLVEAKVESRPA</sequence>
<dbReference type="Pfam" id="PF22091">
    <property type="entry name" value="DUF6941"/>
    <property type="match status" value="1"/>
</dbReference>